<comment type="caution">
    <text evidence="2">The sequence shown here is derived from an EMBL/GenBank/DDBJ whole genome shotgun (WGS) entry which is preliminary data.</text>
</comment>
<dbReference type="InterPro" id="IPR053139">
    <property type="entry name" value="Surface_bspA-like"/>
</dbReference>
<dbReference type="Proteomes" id="UP000216797">
    <property type="component" value="Unassembled WGS sequence"/>
</dbReference>
<keyword evidence="3" id="KW-1185">Reference proteome</keyword>
<dbReference type="Gene3D" id="3.80.10.10">
    <property type="entry name" value="Ribonuclease Inhibitor"/>
    <property type="match status" value="2"/>
</dbReference>
<evidence type="ECO:0000259" key="1">
    <source>
        <dbReference type="Pfam" id="PF13731"/>
    </source>
</evidence>
<dbReference type="SUPFAM" id="SSF52058">
    <property type="entry name" value="L domain-like"/>
    <property type="match status" value="1"/>
</dbReference>
<dbReference type="InterPro" id="IPR005046">
    <property type="entry name" value="DUF285"/>
</dbReference>
<dbReference type="Pfam" id="PF03382">
    <property type="entry name" value="DUF285"/>
    <property type="match status" value="2"/>
</dbReference>
<accession>A0A267HS27</accession>
<dbReference type="EMBL" id="LHUG01000008">
    <property type="protein sequence ID" value="PAB00293.1"/>
    <property type="molecule type" value="Genomic_DNA"/>
</dbReference>
<dbReference type="NCBIfam" id="TIGR02167">
    <property type="entry name" value="Liste_lipo_26"/>
    <property type="match status" value="5"/>
</dbReference>
<sequence>MVLVAFDPNKNSDGTAVSGGKNVILPYGDYTINNRTRGRNEWIKQVKISSTLLKSVAGWAGSNRAALTIPAKTTGSALNTVITDSYNRPFQNYAGNTLNLSGLDTSNMTSMDSMFSGCSNLTSITLSNFNTKQVTNMSHMFEGCRSLTSINLDSLSAPLVTTMDSMFKGCSNLKSINLNSFGTSNVKSMSAMFSGCSSLTSIKLDNLNTPNLENVSFMFENCSSLTSINLDNFNTPKLETMSYMFEDCDKLFSISLKNFNTSRVESVDHMFYHCDSLTEIIGSDKWTFPNLKNMDYMFCWCSSLEKINISNWQIGSNLDSMRNTFYACNKLQELALSSWKVDNIRFMSSTFNKCSSLKEIDLSKWDLANLSIMSWAFTDCSNLESIKFGSGTPQLSTISNAFEGCTKLHLLDLSTFDLSQANVSNLFTVNVATPFLVKISENSECLKNYNYLNDNRIPPIVVKSGENGHFGTLATPQYAFESCYTYQSLDSIDLTENNPEIQNHLKELEQDLQANTSNYKFTGWKFEEGEGVTEIEKRMNGSFTAQWKDDVLTDHSTYPKEITFGNHDITYDDVSYKGEENGQDATAKIDLTDTRGTSGNGFSLKVSRTKWQGKKTGAELVGTLSFEEKNLVNSNNFPIHGGDKTIELKKENEEIEVLSADKNQSGGQTTMTLDNFQLMVPGTSKKVQDQFDCTVTWTLSDTP</sequence>
<proteinExistence type="predicted"/>
<dbReference type="AlphaFoldDB" id="A0A267HS27"/>
<dbReference type="InterPro" id="IPR032675">
    <property type="entry name" value="LRR_dom_sf"/>
</dbReference>
<dbReference type="PANTHER" id="PTHR45661">
    <property type="entry name" value="SURFACE ANTIGEN"/>
    <property type="match status" value="1"/>
</dbReference>
<evidence type="ECO:0000313" key="2">
    <source>
        <dbReference type="EMBL" id="PAB00293.1"/>
    </source>
</evidence>
<dbReference type="PANTHER" id="PTHR45661:SF3">
    <property type="entry name" value="IG-LIKE DOMAIN-CONTAINING PROTEIN"/>
    <property type="match status" value="1"/>
</dbReference>
<dbReference type="InterPro" id="IPR011889">
    <property type="entry name" value="Liste_lipo_26"/>
</dbReference>
<protein>
    <recommendedName>
        <fullName evidence="1">WxL domain-containing protein</fullName>
    </recommendedName>
</protein>
<dbReference type="Pfam" id="PF13731">
    <property type="entry name" value="WxL"/>
    <property type="match status" value="1"/>
</dbReference>
<gene>
    <name evidence="2" type="ORF">AKL21_09905</name>
</gene>
<organism evidence="2 3">
    <name type="scientific">Enterococcus canintestini</name>
    <dbReference type="NCBI Taxonomy" id="317010"/>
    <lineage>
        <taxon>Bacteria</taxon>
        <taxon>Bacillati</taxon>
        <taxon>Bacillota</taxon>
        <taxon>Bacilli</taxon>
        <taxon>Lactobacillales</taxon>
        <taxon>Enterococcaceae</taxon>
        <taxon>Enterococcus</taxon>
    </lineage>
</organism>
<name>A0A267HS27_9ENTE</name>
<dbReference type="RefSeq" id="WP_095006941.1">
    <property type="nucleotide sequence ID" value="NZ_LHUG01000008.1"/>
</dbReference>
<dbReference type="InterPro" id="IPR027994">
    <property type="entry name" value="WxL_dom"/>
</dbReference>
<reference evidence="2 3" key="1">
    <citation type="submission" date="2015-08" db="EMBL/GenBank/DDBJ databases">
        <title>Enterococcus genome sequence.</title>
        <authorList>
            <person name="Acedo J.Z."/>
            <person name="Vederas J.C."/>
        </authorList>
    </citation>
    <scope>NUCLEOTIDE SEQUENCE [LARGE SCALE GENOMIC DNA]</scope>
    <source>
        <strain evidence="2 3">49</strain>
    </source>
</reference>
<evidence type="ECO:0000313" key="3">
    <source>
        <dbReference type="Proteomes" id="UP000216797"/>
    </source>
</evidence>
<feature type="domain" description="WxL" evidence="1">
    <location>
        <begin position="561"/>
        <end position="703"/>
    </location>
</feature>